<name>A0ABS6BGU2_9SPHN</name>
<accession>A0ABS6BGU2</accession>
<dbReference type="RefSeq" id="WP_216322100.1">
    <property type="nucleotide sequence ID" value="NZ_JAHKRT010000003.1"/>
</dbReference>
<dbReference type="EMBL" id="JAHKRT010000003">
    <property type="protein sequence ID" value="MBU3077519.1"/>
    <property type="molecule type" value="Genomic_DNA"/>
</dbReference>
<reference evidence="1 2" key="1">
    <citation type="submission" date="2021-06" db="EMBL/GenBank/DDBJ databases">
        <title>Sphingomonas sp. XMGL2, whole genome shotgun sequencing project.</title>
        <authorList>
            <person name="Zhao G."/>
            <person name="Shen L."/>
        </authorList>
    </citation>
    <scope>NUCLEOTIDE SEQUENCE [LARGE SCALE GENOMIC DNA]</scope>
    <source>
        <strain evidence="1 2">XMGL2</strain>
    </source>
</reference>
<dbReference type="NCBIfam" id="TIGR02466">
    <property type="entry name" value="TIGR02466 family protein"/>
    <property type="match status" value="1"/>
</dbReference>
<evidence type="ECO:0000313" key="2">
    <source>
        <dbReference type="Proteomes" id="UP000776276"/>
    </source>
</evidence>
<evidence type="ECO:0000313" key="1">
    <source>
        <dbReference type="EMBL" id="MBU3077519.1"/>
    </source>
</evidence>
<organism evidence="1 2">
    <name type="scientific">Sphingomonas quercus</name>
    <dbReference type="NCBI Taxonomy" id="2842451"/>
    <lineage>
        <taxon>Bacteria</taxon>
        <taxon>Pseudomonadati</taxon>
        <taxon>Pseudomonadota</taxon>
        <taxon>Alphaproteobacteria</taxon>
        <taxon>Sphingomonadales</taxon>
        <taxon>Sphingomonadaceae</taxon>
        <taxon>Sphingomonas</taxon>
    </lineage>
</organism>
<dbReference type="Pfam" id="PF13759">
    <property type="entry name" value="2OG-FeII_Oxy_5"/>
    <property type="match status" value="1"/>
</dbReference>
<protein>
    <recommendedName>
        <fullName evidence="3">Fe2OG dioxygenase domain-containing protein</fullName>
    </recommendedName>
</protein>
<comment type="caution">
    <text evidence="1">The sequence shown here is derived from an EMBL/GenBank/DDBJ whole genome shotgun (WGS) entry which is preliminary data.</text>
</comment>
<keyword evidence="2" id="KW-1185">Reference proteome</keyword>
<evidence type="ECO:0008006" key="3">
    <source>
        <dbReference type="Google" id="ProtNLM"/>
    </source>
</evidence>
<dbReference type="Proteomes" id="UP000776276">
    <property type="component" value="Unassembled WGS sequence"/>
</dbReference>
<proteinExistence type="predicted"/>
<sequence>MTIRTLFATRFYDGQLGDAALLAELEQDAYELAREDRAGRAWCKAHGYPGYTSYASLNDLPARYPAFERLKRSLDRHVGRFVEEAFLDLGGRKPRLDSLWANVMKGMAGHHSGHIHPHSIVSGTVYVRVPEGAAPLKLEDPRLPMMMAAPLRRDDAPEDARSFVYATPSAGSIFLWESWLRHEVPAGRAKSDRISISFNYR</sequence>
<dbReference type="InterPro" id="IPR012668">
    <property type="entry name" value="CHP02466"/>
</dbReference>
<gene>
    <name evidence="1" type="ORF">KOF26_06525</name>
</gene>